<evidence type="ECO:0000259" key="1">
    <source>
        <dbReference type="PROSITE" id="PS51704"/>
    </source>
</evidence>
<dbReference type="AlphaFoldDB" id="A0A512CFX7"/>
<dbReference type="InterPro" id="IPR017946">
    <property type="entry name" value="PLC-like_Pdiesterase_TIM-brl"/>
</dbReference>
<dbReference type="PANTHER" id="PTHR46211">
    <property type="entry name" value="GLYCEROPHOSPHORYL DIESTER PHOSPHODIESTERASE"/>
    <property type="match status" value="1"/>
</dbReference>
<feature type="domain" description="GP-PDE" evidence="1">
    <location>
        <begin position="60"/>
        <end position="300"/>
    </location>
</feature>
<evidence type="ECO:0000313" key="2">
    <source>
        <dbReference type="EMBL" id="GEO23093.1"/>
    </source>
</evidence>
<dbReference type="EMBL" id="BJYV01000020">
    <property type="protein sequence ID" value="GEO23093.1"/>
    <property type="molecule type" value="Genomic_DNA"/>
</dbReference>
<keyword evidence="3" id="KW-1185">Reference proteome</keyword>
<sequence>MIIKKIKLTIKNPKMVSFVQALLPYFLLNVLKKGMGYYPILVISTLVSCVFSSESNFAHNGVTAHRGNSEDFPENTIPAFKSALSLGVDWIELDIFKTKDGQIVVTHDANTSRVSDTDLQIEEKSYEALKSIDVAHDFRIRKKLSLKECPPESMPLLSEIIHLIMEQNKTRLSIQPKSNCVKEAIDIIKKLNAEAWVGFNDGSLSKMKEVKKEVNTIPVFWDRPADSDIDEDIKIALKEGFESIVINQVGVTKAKVDKVHKAGIEAGAWTVNDPETMKTLLGMGVDRIYTDDPRALFKILEEK</sequence>
<dbReference type="Gene3D" id="3.20.20.190">
    <property type="entry name" value="Phosphatidylinositol (PI) phosphodiesterase"/>
    <property type="match status" value="1"/>
</dbReference>
<dbReference type="SUPFAM" id="SSF51695">
    <property type="entry name" value="PLC-like phosphodiesterases"/>
    <property type="match status" value="1"/>
</dbReference>
<name>A0A512CFX7_9BACT</name>
<organism evidence="2 3">
    <name type="scientific">Cyclobacterium qasimii</name>
    <dbReference type="NCBI Taxonomy" id="1350429"/>
    <lineage>
        <taxon>Bacteria</taxon>
        <taxon>Pseudomonadati</taxon>
        <taxon>Bacteroidota</taxon>
        <taxon>Cytophagia</taxon>
        <taxon>Cytophagales</taxon>
        <taxon>Cyclobacteriaceae</taxon>
        <taxon>Cyclobacterium</taxon>
    </lineage>
</organism>
<dbReference type="Proteomes" id="UP000321301">
    <property type="component" value="Unassembled WGS sequence"/>
</dbReference>
<dbReference type="GO" id="GO:0006629">
    <property type="term" value="P:lipid metabolic process"/>
    <property type="evidence" value="ECO:0007669"/>
    <property type="project" value="InterPro"/>
</dbReference>
<dbReference type="PROSITE" id="PS51704">
    <property type="entry name" value="GP_PDE"/>
    <property type="match status" value="1"/>
</dbReference>
<accession>A0A512CFX7</accession>
<dbReference type="GO" id="GO:0008081">
    <property type="term" value="F:phosphoric diester hydrolase activity"/>
    <property type="evidence" value="ECO:0007669"/>
    <property type="project" value="InterPro"/>
</dbReference>
<dbReference type="InterPro" id="IPR030395">
    <property type="entry name" value="GP_PDE_dom"/>
</dbReference>
<dbReference type="PANTHER" id="PTHR46211:SF1">
    <property type="entry name" value="GLYCEROPHOSPHODIESTER PHOSPHODIESTERASE, CYTOPLASMIC"/>
    <property type="match status" value="1"/>
</dbReference>
<gene>
    <name evidence="2" type="ORF">CQA01_36270</name>
</gene>
<dbReference type="PROSITE" id="PS50007">
    <property type="entry name" value="PIPLC_X_DOMAIN"/>
    <property type="match status" value="1"/>
</dbReference>
<reference evidence="2 3" key="1">
    <citation type="submission" date="2019-07" db="EMBL/GenBank/DDBJ databases">
        <title>Whole genome shotgun sequence of Cyclobacterium qasimii NBRC 106168.</title>
        <authorList>
            <person name="Hosoyama A."/>
            <person name="Uohara A."/>
            <person name="Ohji S."/>
            <person name="Ichikawa N."/>
        </authorList>
    </citation>
    <scope>NUCLEOTIDE SEQUENCE [LARGE SCALE GENOMIC DNA]</scope>
    <source>
        <strain evidence="2 3">NBRC 106168</strain>
    </source>
</reference>
<evidence type="ECO:0000313" key="3">
    <source>
        <dbReference type="Proteomes" id="UP000321301"/>
    </source>
</evidence>
<dbReference type="CDD" id="cd08556">
    <property type="entry name" value="GDPD"/>
    <property type="match status" value="1"/>
</dbReference>
<comment type="caution">
    <text evidence="2">The sequence shown here is derived from an EMBL/GenBank/DDBJ whole genome shotgun (WGS) entry which is preliminary data.</text>
</comment>
<dbReference type="Pfam" id="PF03009">
    <property type="entry name" value="GDPD"/>
    <property type="match status" value="1"/>
</dbReference>
<protein>
    <recommendedName>
        <fullName evidence="1">GP-PDE domain-containing protein</fullName>
    </recommendedName>
</protein>
<proteinExistence type="predicted"/>